<keyword evidence="4" id="KW-1185">Reference proteome</keyword>
<sequence length="242" mass="26498">MGLIDLQQRAEAEARAAAAVAHIKNGSWADAQRNRQALLDFLTGASGVGTLLDTRRAAGYDHTNRVRRFLNQAHVKEALGVPKDKEWIQKSEAVKSALIEDVMRSVAPLFPDLLAAMPVLLYQGATDAQDGPATNEPWIRALQWHGQRGFNRAERRLWRMPSALAPLGGSAGEPVPAPHTAENSSADKPASAKGSEENTAVVGYWRQHDRLTHVVVRNAGHMSPGDQPWVAKEMIEARGHFR</sequence>
<gene>
    <name evidence="3" type="ORF">WJX81_006526</name>
</gene>
<dbReference type="InterPro" id="IPR029058">
    <property type="entry name" value="AB_hydrolase_fold"/>
</dbReference>
<evidence type="ECO:0000256" key="1">
    <source>
        <dbReference type="ARBA" id="ARBA00009431"/>
    </source>
</evidence>
<accession>A0AAW1RQJ8</accession>
<dbReference type="SUPFAM" id="SSF53474">
    <property type="entry name" value="alpha/beta-Hydrolases"/>
    <property type="match status" value="1"/>
</dbReference>
<evidence type="ECO:0008006" key="5">
    <source>
        <dbReference type="Google" id="ProtNLM"/>
    </source>
</evidence>
<dbReference type="GO" id="GO:0004185">
    <property type="term" value="F:serine-type carboxypeptidase activity"/>
    <property type="evidence" value="ECO:0007669"/>
    <property type="project" value="InterPro"/>
</dbReference>
<protein>
    <recommendedName>
        <fullName evidence="5">Serine carboxypeptidase</fullName>
    </recommendedName>
</protein>
<evidence type="ECO:0000256" key="2">
    <source>
        <dbReference type="SAM" id="MobiDB-lite"/>
    </source>
</evidence>
<dbReference type="Gene3D" id="3.40.50.1820">
    <property type="entry name" value="alpha/beta hydrolase"/>
    <property type="match status" value="1"/>
</dbReference>
<dbReference type="Pfam" id="PF00450">
    <property type="entry name" value="Peptidase_S10"/>
    <property type="match status" value="1"/>
</dbReference>
<feature type="region of interest" description="Disordered" evidence="2">
    <location>
        <begin position="168"/>
        <end position="197"/>
    </location>
</feature>
<evidence type="ECO:0000313" key="4">
    <source>
        <dbReference type="Proteomes" id="UP001445335"/>
    </source>
</evidence>
<name>A0AAW1RQJ8_9CHLO</name>
<dbReference type="InterPro" id="IPR001563">
    <property type="entry name" value="Peptidase_S10"/>
</dbReference>
<dbReference type="EMBL" id="JALJOU010000027">
    <property type="protein sequence ID" value="KAK9836018.1"/>
    <property type="molecule type" value="Genomic_DNA"/>
</dbReference>
<evidence type="ECO:0000313" key="3">
    <source>
        <dbReference type="EMBL" id="KAK9836018.1"/>
    </source>
</evidence>
<comment type="similarity">
    <text evidence="1">Belongs to the peptidase S10 family.</text>
</comment>
<dbReference type="GO" id="GO:0006508">
    <property type="term" value="P:proteolysis"/>
    <property type="evidence" value="ECO:0007669"/>
    <property type="project" value="InterPro"/>
</dbReference>
<organism evidence="3 4">
    <name type="scientific">Elliptochloris bilobata</name>
    <dbReference type="NCBI Taxonomy" id="381761"/>
    <lineage>
        <taxon>Eukaryota</taxon>
        <taxon>Viridiplantae</taxon>
        <taxon>Chlorophyta</taxon>
        <taxon>core chlorophytes</taxon>
        <taxon>Trebouxiophyceae</taxon>
        <taxon>Trebouxiophyceae incertae sedis</taxon>
        <taxon>Elliptochloris clade</taxon>
        <taxon>Elliptochloris</taxon>
    </lineage>
</organism>
<reference evidence="3 4" key="1">
    <citation type="journal article" date="2024" name="Nat. Commun.">
        <title>Phylogenomics reveals the evolutionary origins of lichenization in chlorophyte algae.</title>
        <authorList>
            <person name="Puginier C."/>
            <person name="Libourel C."/>
            <person name="Otte J."/>
            <person name="Skaloud P."/>
            <person name="Haon M."/>
            <person name="Grisel S."/>
            <person name="Petersen M."/>
            <person name="Berrin J.G."/>
            <person name="Delaux P.M."/>
            <person name="Dal Grande F."/>
            <person name="Keller J."/>
        </authorList>
    </citation>
    <scope>NUCLEOTIDE SEQUENCE [LARGE SCALE GENOMIC DNA]</scope>
    <source>
        <strain evidence="3 4">SAG 245.80</strain>
    </source>
</reference>
<proteinExistence type="inferred from homology"/>
<comment type="caution">
    <text evidence="3">The sequence shown here is derived from an EMBL/GenBank/DDBJ whole genome shotgun (WGS) entry which is preliminary data.</text>
</comment>
<dbReference type="Proteomes" id="UP001445335">
    <property type="component" value="Unassembled WGS sequence"/>
</dbReference>
<dbReference type="AlphaFoldDB" id="A0AAW1RQJ8"/>